<feature type="transmembrane region" description="Helical" evidence="16">
    <location>
        <begin position="52"/>
        <end position="83"/>
    </location>
</feature>
<evidence type="ECO:0000256" key="7">
    <source>
        <dbReference type="ARBA" id="ARBA00022741"/>
    </source>
</evidence>
<feature type="transmembrane region" description="Helical" evidence="16">
    <location>
        <begin position="12"/>
        <end position="32"/>
    </location>
</feature>
<dbReference type="InterPro" id="IPR050206">
    <property type="entry name" value="FtsK/SpoIIIE/SftA"/>
</dbReference>
<feature type="region of interest" description="Disordered" evidence="15">
    <location>
        <begin position="198"/>
        <end position="225"/>
    </location>
</feature>
<dbReference type="Pfam" id="PF09397">
    <property type="entry name" value="FtsK_gamma"/>
    <property type="match status" value="1"/>
</dbReference>
<dbReference type="CDD" id="cd01127">
    <property type="entry name" value="TrwB_TraG_TraD_VirD4"/>
    <property type="match status" value="1"/>
</dbReference>
<comment type="caution">
    <text evidence="18">The sequence shown here is derived from an EMBL/GenBank/DDBJ whole genome shotgun (WGS) entry which is preliminary data.</text>
</comment>
<dbReference type="Proteomes" id="UP000287865">
    <property type="component" value="Unassembled WGS sequence"/>
</dbReference>
<evidence type="ECO:0000256" key="11">
    <source>
        <dbReference type="ARBA" id="ARBA00023125"/>
    </source>
</evidence>
<dbReference type="InterPro" id="IPR036390">
    <property type="entry name" value="WH_DNA-bd_sf"/>
</dbReference>
<comment type="similarity">
    <text evidence="2">Belongs to the FtsK/SpoIIIE/SftA family.</text>
</comment>
<keyword evidence="12 16" id="KW-0472">Membrane</keyword>
<sequence>MTGVQRLLEVGLLLAGALAIFLLLALLTFHPADPGWTQSGSGDQIHNAAGAIGAWFADVLLFTFGFVAYLLPFAVMGLGYLVFHRTHHLLSLDYLGVSLRIVGALLLLTGAAALASLNFADIYRVSSGGVLGDVVSSAMLPYFNLLGTTLLLLTFVMTGFTLVTGISWLTIADKIGYAVSASVMWIYHAFFTKEKAQQDEDADDDEPVPVRRQRNEPLVLEHKSAADPYQGEAYEQAYDAQFAESESEVKAPWYRRLIPSFSRRKASAGQGSDTRREPGLSDNLDADTDVNMDANIDAWDSMPPASTRTVKVPADDDDFEIDWDTPPSQRKGPAQAPRQTAVDANDDVELADDEAFTTDDVFDDGVESNPTKPAAPVKAAPSQPATSPATLLPTIELLDRPNKTTNPLSQEELDQISGTVEAVLKDFGVEIQVAGVQPGPVITRFELDLAPGVKVSKISNLSKDIARSLSALAVRVVEVIPGKSYVGLELPNKEREIVWLREVISCDAFQKSASPLTMVLGKDIAGKPVVVDLAKMPHLLVAGTTGSGKSVGVNVMILSLLYKSQPEDVRLIMIDPKMLELSVYEGIPHLLTEVVTDMKDAANALRWCVGEMERRYKLMSAVGVRNLKGYNAKIEEGIAAGEPLKDPTWKPGDSMHQTVPELEKLPHIVVVVDEFADMMMIVGKKVEELIARIAQKARAAGIHLILATQRPSVDVITGLIKANIPTRIAFQVSSKIDSRTILDQPGAEQLLGQGDMLYLPPGSGVPTRVHGAFVDDHEVHKVVADWKARQKPKYLDEILSGDSGDDALLPGEQPSIDGEELDPLFDEAVAFVTETRRVSVSSVQRKFRIGYNRAARVVEQMEMAGVVSNAGHNGSRDVLAPPPPRD</sequence>
<evidence type="ECO:0000256" key="6">
    <source>
        <dbReference type="ARBA" id="ARBA00022692"/>
    </source>
</evidence>
<evidence type="ECO:0000256" key="9">
    <source>
        <dbReference type="ARBA" id="ARBA00022840"/>
    </source>
</evidence>
<keyword evidence="8" id="KW-0159">Chromosome partition</keyword>
<dbReference type="InterPro" id="IPR036388">
    <property type="entry name" value="WH-like_DNA-bd_sf"/>
</dbReference>
<evidence type="ECO:0000256" key="5">
    <source>
        <dbReference type="ARBA" id="ARBA00022618"/>
    </source>
</evidence>
<comment type="subcellular location">
    <subcellularLocation>
        <location evidence="1">Cell membrane</location>
        <topology evidence="1">Multi-pass membrane protein</topology>
    </subcellularLocation>
</comment>
<evidence type="ECO:0000259" key="17">
    <source>
        <dbReference type="PROSITE" id="PS50901"/>
    </source>
</evidence>
<reference evidence="18 20" key="2">
    <citation type="submission" date="2018-06" db="EMBL/GenBank/DDBJ databases">
        <title>Genomic Encyclopedia of Type Strains, Phase III (KMG-III): the genomes of soil and plant-associated and newly described type strains.</title>
        <authorList>
            <person name="Whitman W."/>
        </authorList>
    </citation>
    <scope>NUCLEOTIDE SEQUENCE [LARGE SCALE GENOMIC DNA]</scope>
    <source>
        <strain evidence="18 20">CGMCC 1.15366</strain>
    </source>
</reference>
<dbReference type="SUPFAM" id="SSF46785">
    <property type="entry name" value="Winged helix' DNA-binding domain"/>
    <property type="match status" value="1"/>
</dbReference>
<evidence type="ECO:0000256" key="15">
    <source>
        <dbReference type="SAM" id="MobiDB-lite"/>
    </source>
</evidence>
<dbReference type="InterPro" id="IPR041027">
    <property type="entry name" value="FtsK_alpha"/>
</dbReference>
<feature type="transmembrane region" description="Helical" evidence="16">
    <location>
        <begin position="140"/>
        <end position="163"/>
    </location>
</feature>
<dbReference type="FunFam" id="3.40.50.300:FF:000209">
    <property type="entry name" value="Cell division protein FtsK"/>
    <property type="match status" value="1"/>
</dbReference>
<dbReference type="EMBL" id="QLMD01000008">
    <property type="protein sequence ID" value="RAJ96448.1"/>
    <property type="molecule type" value="Genomic_DNA"/>
</dbReference>
<organism evidence="18 20">
    <name type="scientific">Aliidiomarina maris</name>
    <dbReference type="NCBI Taxonomy" id="531312"/>
    <lineage>
        <taxon>Bacteria</taxon>
        <taxon>Pseudomonadati</taxon>
        <taxon>Pseudomonadota</taxon>
        <taxon>Gammaproteobacteria</taxon>
        <taxon>Alteromonadales</taxon>
        <taxon>Idiomarinaceae</taxon>
        <taxon>Aliidiomarina</taxon>
    </lineage>
</organism>
<keyword evidence="10 16" id="KW-1133">Transmembrane helix</keyword>
<dbReference type="OrthoDB" id="9807790at2"/>
<dbReference type="Pfam" id="PF01580">
    <property type="entry name" value="FtsK_SpoIIIE"/>
    <property type="match status" value="1"/>
</dbReference>
<gene>
    <name evidence="18" type="ORF">B0I24_10826</name>
    <name evidence="19" type="ORF">CWE07_09835</name>
</gene>
<feature type="region of interest" description="Disordered" evidence="15">
    <location>
        <begin position="264"/>
        <end position="345"/>
    </location>
</feature>
<evidence type="ECO:0000256" key="2">
    <source>
        <dbReference type="ARBA" id="ARBA00006474"/>
    </source>
</evidence>
<keyword evidence="13" id="KW-0131">Cell cycle</keyword>
<evidence type="ECO:0000256" key="3">
    <source>
        <dbReference type="ARBA" id="ARBA00020887"/>
    </source>
</evidence>
<feature type="compositionally biased region" description="Basic and acidic residues" evidence="15">
    <location>
        <begin position="213"/>
        <end position="225"/>
    </location>
</feature>
<dbReference type="SMART" id="SM00843">
    <property type="entry name" value="Ftsk_gamma"/>
    <property type="match status" value="1"/>
</dbReference>
<feature type="transmembrane region" description="Helical" evidence="16">
    <location>
        <begin position="95"/>
        <end position="120"/>
    </location>
</feature>
<dbReference type="AlphaFoldDB" id="A0A327WV48"/>
<name>A0A327WV48_9GAMM</name>
<accession>A0A327WV48</accession>
<dbReference type="InterPro" id="IPR002543">
    <property type="entry name" value="FtsK_dom"/>
</dbReference>
<keyword evidence="6 16" id="KW-0812">Transmembrane</keyword>
<proteinExistence type="inferred from homology"/>
<dbReference type="InterPro" id="IPR027417">
    <property type="entry name" value="P-loop_NTPase"/>
</dbReference>
<dbReference type="PANTHER" id="PTHR22683:SF41">
    <property type="entry name" value="DNA TRANSLOCASE FTSK"/>
    <property type="match status" value="1"/>
</dbReference>
<dbReference type="InterPro" id="IPR018541">
    <property type="entry name" value="Ftsk_gamma"/>
</dbReference>
<reference evidence="19 21" key="1">
    <citation type="journal article" date="2018" name="Front. Microbiol.">
        <title>Genome-Based Analysis Reveals the Taxonomy and Diversity of the Family Idiomarinaceae.</title>
        <authorList>
            <person name="Liu Y."/>
            <person name="Lai Q."/>
            <person name="Shao Z."/>
        </authorList>
    </citation>
    <scope>NUCLEOTIDE SEQUENCE [LARGE SCALE GENOMIC DNA]</scope>
    <source>
        <strain evidence="19 21">CF12-14</strain>
    </source>
</reference>
<keyword evidence="9 14" id="KW-0067">ATP-binding</keyword>
<feature type="transmembrane region" description="Helical" evidence="16">
    <location>
        <begin position="175"/>
        <end position="191"/>
    </location>
</feature>
<evidence type="ECO:0000256" key="8">
    <source>
        <dbReference type="ARBA" id="ARBA00022829"/>
    </source>
</evidence>
<keyword evidence="11" id="KW-0238">DNA-binding</keyword>
<evidence type="ECO:0000313" key="20">
    <source>
        <dbReference type="Proteomes" id="UP000249203"/>
    </source>
</evidence>
<dbReference type="SUPFAM" id="SSF52540">
    <property type="entry name" value="P-loop containing nucleoside triphosphate hydrolases"/>
    <property type="match status" value="1"/>
</dbReference>
<evidence type="ECO:0000256" key="13">
    <source>
        <dbReference type="ARBA" id="ARBA00023306"/>
    </source>
</evidence>
<dbReference type="Gene3D" id="3.40.50.300">
    <property type="entry name" value="P-loop containing nucleotide triphosphate hydrolases"/>
    <property type="match status" value="1"/>
</dbReference>
<keyword evidence="7 14" id="KW-0547">Nucleotide-binding</keyword>
<feature type="binding site" evidence="14">
    <location>
        <begin position="543"/>
        <end position="550"/>
    </location>
    <ligand>
        <name>ATP</name>
        <dbReference type="ChEBI" id="CHEBI:30616"/>
    </ligand>
</feature>
<evidence type="ECO:0000256" key="14">
    <source>
        <dbReference type="PROSITE-ProRule" id="PRU00289"/>
    </source>
</evidence>
<dbReference type="PROSITE" id="PS50901">
    <property type="entry name" value="FTSK"/>
    <property type="match status" value="1"/>
</dbReference>
<keyword evidence="5 19" id="KW-0132">Cell division</keyword>
<dbReference type="GO" id="GO:0003677">
    <property type="term" value="F:DNA binding"/>
    <property type="evidence" value="ECO:0007669"/>
    <property type="project" value="UniProtKB-KW"/>
</dbReference>
<keyword evidence="4" id="KW-1003">Cell membrane</keyword>
<evidence type="ECO:0000256" key="12">
    <source>
        <dbReference type="ARBA" id="ARBA00023136"/>
    </source>
</evidence>
<dbReference type="GO" id="GO:0007059">
    <property type="term" value="P:chromosome segregation"/>
    <property type="evidence" value="ECO:0007669"/>
    <property type="project" value="UniProtKB-KW"/>
</dbReference>
<dbReference type="PANTHER" id="PTHR22683">
    <property type="entry name" value="SPORULATION PROTEIN RELATED"/>
    <property type="match status" value="1"/>
</dbReference>
<dbReference type="EMBL" id="PIPK01000008">
    <property type="protein sequence ID" value="RUO23799.1"/>
    <property type="molecule type" value="Genomic_DNA"/>
</dbReference>
<dbReference type="InterPro" id="IPR025199">
    <property type="entry name" value="FtsK_4TM"/>
</dbReference>
<feature type="region of interest" description="Disordered" evidence="15">
    <location>
        <begin position="359"/>
        <end position="388"/>
    </location>
</feature>
<dbReference type="GO" id="GO:0005886">
    <property type="term" value="C:plasma membrane"/>
    <property type="evidence" value="ECO:0007669"/>
    <property type="project" value="UniProtKB-SubCell"/>
</dbReference>
<evidence type="ECO:0000313" key="18">
    <source>
        <dbReference type="EMBL" id="RAJ96448.1"/>
    </source>
</evidence>
<evidence type="ECO:0000313" key="19">
    <source>
        <dbReference type="EMBL" id="RUO23799.1"/>
    </source>
</evidence>
<protein>
    <recommendedName>
        <fullName evidence="3">DNA translocase FtsK</fullName>
    </recommendedName>
</protein>
<feature type="compositionally biased region" description="Low complexity" evidence="15">
    <location>
        <begin position="370"/>
        <end position="388"/>
    </location>
</feature>
<dbReference type="Proteomes" id="UP000249203">
    <property type="component" value="Unassembled WGS sequence"/>
</dbReference>
<dbReference type="Pfam" id="PF13491">
    <property type="entry name" value="FtsK_4TM"/>
    <property type="match status" value="1"/>
</dbReference>
<evidence type="ECO:0000256" key="1">
    <source>
        <dbReference type="ARBA" id="ARBA00004651"/>
    </source>
</evidence>
<feature type="domain" description="FtsK" evidence="17">
    <location>
        <begin position="526"/>
        <end position="739"/>
    </location>
</feature>
<keyword evidence="21" id="KW-1185">Reference proteome</keyword>
<evidence type="ECO:0000256" key="4">
    <source>
        <dbReference type="ARBA" id="ARBA00022475"/>
    </source>
</evidence>
<dbReference type="Pfam" id="PF17854">
    <property type="entry name" value="FtsK_alpha"/>
    <property type="match status" value="1"/>
</dbReference>
<dbReference type="GO" id="GO:0051301">
    <property type="term" value="P:cell division"/>
    <property type="evidence" value="ECO:0007669"/>
    <property type="project" value="UniProtKB-KW"/>
</dbReference>
<dbReference type="GO" id="GO:0005524">
    <property type="term" value="F:ATP binding"/>
    <property type="evidence" value="ECO:0007669"/>
    <property type="project" value="UniProtKB-UniRule"/>
</dbReference>
<evidence type="ECO:0000256" key="10">
    <source>
        <dbReference type="ARBA" id="ARBA00022989"/>
    </source>
</evidence>
<dbReference type="FunFam" id="3.30.980.40:FF:000001">
    <property type="entry name" value="DNA translocase FtsK"/>
    <property type="match status" value="1"/>
</dbReference>
<evidence type="ECO:0000313" key="21">
    <source>
        <dbReference type="Proteomes" id="UP000287865"/>
    </source>
</evidence>
<dbReference type="Gene3D" id="1.10.10.10">
    <property type="entry name" value="Winged helix-like DNA-binding domain superfamily/Winged helix DNA-binding domain"/>
    <property type="match status" value="1"/>
</dbReference>
<evidence type="ECO:0000256" key="16">
    <source>
        <dbReference type="SAM" id="Phobius"/>
    </source>
</evidence>
<dbReference type="Gene3D" id="3.30.980.40">
    <property type="match status" value="1"/>
</dbReference>